<dbReference type="Gene3D" id="1.10.275.10">
    <property type="entry name" value="Fumarase/aspartase (N-terminal domain)"/>
    <property type="match status" value="1"/>
</dbReference>
<dbReference type="InterPro" id="IPR008948">
    <property type="entry name" value="L-Aspartase-like"/>
</dbReference>
<sequence>MKLWGGRFTNRADQIMEQFNTSLPVDHRLYHEDIAGSLAHVAMLVHSDLLTPEEGDLLTQGLDSILHDIESGQLVIEGDYEDIHSFVEMHLTERIGETGKKLHTARSRNDQVAVDMRLYAKNKAIEVIDSLQSLIDSLHAKAMANNVIMPGYTHLQRAQVVTFGHHLGAYEQMFKRDKKRVGNALELLDENPLGCGALAGTTHAIDRDVTTALLRFAKPVDNFLDGVSDRDYMLELMSDFSIIMMHLSRLSEELILWSSQEFKFITMADAYSTGSSIMPQKKNPDAAELIRGKTGRVYGSLFALLTTLKGLPLTYNKDMQEDKEQFFDALDTVLDCMEIMSKMIDTLEVNADNMKAAIKAGFLNATEVADYLVSKGTPFRDAHEIVGKIIIYCEAEKKAIEDLTVQELTTFSDTISDDIYAYIDYENILTKGNKGLMKEIGE</sequence>
<dbReference type="AlphaFoldDB" id="A0A511Z901"/>
<dbReference type="Pfam" id="PF00206">
    <property type="entry name" value="Lyase_1"/>
    <property type="match status" value="1"/>
</dbReference>
<evidence type="ECO:0000256" key="4">
    <source>
        <dbReference type="ARBA" id="ARBA00022605"/>
    </source>
</evidence>
<dbReference type="PRINTS" id="PR00149">
    <property type="entry name" value="FUMRATELYASE"/>
</dbReference>
<dbReference type="InterPro" id="IPR000362">
    <property type="entry name" value="Fumarate_lyase_fam"/>
</dbReference>
<dbReference type="OrthoDB" id="9769623at2"/>
<dbReference type="Proteomes" id="UP000321901">
    <property type="component" value="Unassembled WGS sequence"/>
</dbReference>
<dbReference type="InterPro" id="IPR009049">
    <property type="entry name" value="Argininosuccinate_lyase"/>
</dbReference>
<dbReference type="InterPro" id="IPR029419">
    <property type="entry name" value="Arg_succ_lyase_C"/>
</dbReference>
<dbReference type="EC" id="4.3.2.1" evidence="2 6"/>
<comment type="subcellular location">
    <subcellularLocation>
        <location evidence="6">Cytoplasm</location>
    </subcellularLocation>
</comment>
<evidence type="ECO:0000256" key="6">
    <source>
        <dbReference type="HAMAP-Rule" id="MF_00006"/>
    </source>
</evidence>
<dbReference type="FunFam" id="1.20.200.10:FF:000002">
    <property type="entry name" value="Argininosuccinate lyase"/>
    <property type="match status" value="1"/>
</dbReference>
<evidence type="ECO:0000256" key="2">
    <source>
        <dbReference type="ARBA" id="ARBA00012338"/>
    </source>
</evidence>
<evidence type="ECO:0000256" key="3">
    <source>
        <dbReference type="ARBA" id="ARBA00022571"/>
    </source>
</evidence>
<dbReference type="FunFam" id="1.10.40.30:FF:000001">
    <property type="entry name" value="Argininosuccinate lyase"/>
    <property type="match status" value="1"/>
</dbReference>
<dbReference type="HAMAP" id="MF_00006">
    <property type="entry name" value="Arg_succ_lyase"/>
    <property type="match status" value="1"/>
</dbReference>
<name>A0A511Z901_9BACL</name>
<reference evidence="9 10" key="1">
    <citation type="submission" date="2019-07" db="EMBL/GenBank/DDBJ databases">
        <title>Whole genome shotgun sequence of Sporosarcina luteola NBRC 105378.</title>
        <authorList>
            <person name="Hosoyama A."/>
            <person name="Uohara A."/>
            <person name="Ohji S."/>
            <person name="Ichikawa N."/>
        </authorList>
    </citation>
    <scope>NUCLEOTIDE SEQUENCE [LARGE SCALE GENOMIC DNA]</scope>
    <source>
        <strain evidence="9 10">NBRC 105378</strain>
    </source>
</reference>
<dbReference type="GO" id="GO:0004056">
    <property type="term" value="F:argininosuccinate lyase activity"/>
    <property type="evidence" value="ECO:0007669"/>
    <property type="project" value="UniProtKB-UniRule"/>
</dbReference>
<accession>A0A511Z901</accession>
<evidence type="ECO:0000256" key="1">
    <source>
        <dbReference type="ARBA" id="ARBA00004941"/>
    </source>
</evidence>
<dbReference type="PROSITE" id="PS00163">
    <property type="entry name" value="FUMARATE_LYASES"/>
    <property type="match status" value="1"/>
</dbReference>
<protein>
    <recommendedName>
        <fullName evidence="2 6">Argininosuccinate lyase</fullName>
        <shortName evidence="6">ASAL</shortName>
        <ecNumber evidence="2 6">4.3.2.1</ecNumber>
    </recommendedName>
    <alternativeName>
        <fullName evidence="6">Arginosuccinase</fullName>
    </alternativeName>
</protein>
<keyword evidence="3 6" id="KW-0055">Arginine biosynthesis</keyword>
<dbReference type="PANTHER" id="PTHR43814:SF1">
    <property type="entry name" value="ARGININOSUCCINATE LYASE"/>
    <property type="match status" value="1"/>
</dbReference>
<feature type="domain" description="Fumarate lyase N-terminal" evidence="7">
    <location>
        <begin position="6"/>
        <end position="299"/>
    </location>
</feature>
<dbReference type="SUPFAM" id="SSF48557">
    <property type="entry name" value="L-aspartase-like"/>
    <property type="match status" value="1"/>
</dbReference>
<dbReference type="GO" id="GO:0042450">
    <property type="term" value="P:L-arginine biosynthetic process via ornithine"/>
    <property type="evidence" value="ECO:0007669"/>
    <property type="project" value="UniProtKB-UniRule"/>
</dbReference>
<dbReference type="NCBIfam" id="TIGR00838">
    <property type="entry name" value="argH"/>
    <property type="match status" value="1"/>
</dbReference>
<dbReference type="UniPathway" id="UPA00068">
    <property type="reaction ID" value="UER00114"/>
</dbReference>
<organism evidence="9 10">
    <name type="scientific">Sporosarcina luteola</name>
    <dbReference type="NCBI Taxonomy" id="582850"/>
    <lineage>
        <taxon>Bacteria</taxon>
        <taxon>Bacillati</taxon>
        <taxon>Bacillota</taxon>
        <taxon>Bacilli</taxon>
        <taxon>Bacillales</taxon>
        <taxon>Caryophanaceae</taxon>
        <taxon>Sporosarcina</taxon>
    </lineage>
</organism>
<evidence type="ECO:0000259" key="7">
    <source>
        <dbReference type="Pfam" id="PF00206"/>
    </source>
</evidence>
<comment type="caution">
    <text evidence="9">The sequence shown here is derived from an EMBL/GenBank/DDBJ whole genome shotgun (WGS) entry which is preliminary data.</text>
</comment>
<comment type="similarity">
    <text evidence="6">Belongs to the lyase 1 family. Argininosuccinate lyase subfamily.</text>
</comment>
<comment type="pathway">
    <text evidence="1 6">Amino-acid biosynthesis; L-arginine biosynthesis; L-arginine from L-ornithine and carbamoyl phosphate: step 3/3.</text>
</comment>
<proteinExistence type="inferred from homology"/>
<dbReference type="GO" id="GO:0005829">
    <property type="term" value="C:cytosol"/>
    <property type="evidence" value="ECO:0007669"/>
    <property type="project" value="TreeGrafter"/>
</dbReference>
<evidence type="ECO:0000313" key="9">
    <source>
        <dbReference type="EMBL" id="GEN83920.1"/>
    </source>
</evidence>
<comment type="catalytic activity">
    <reaction evidence="6">
        <text>2-(N(omega)-L-arginino)succinate = fumarate + L-arginine</text>
        <dbReference type="Rhea" id="RHEA:24020"/>
        <dbReference type="ChEBI" id="CHEBI:29806"/>
        <dbReference type="ChEBI" id="CHEBI:32682"/>
        <dbReference type="ChEBI" id="CHEBI:57472"/>
        <dbReference type="EC" id="4.3.2.1"/>
    </reaction>
</comment>
<evidence type="ECO:0000259" key="8">
    <source>
        <dbReference type="Pfam" id="PF14698"/>
    </source>
</evidence>
<dbReference type="CDD" id="cd01359">
    <property type="entry name" value="Argininosuccinate_lyase"/>
    <property type="match status" value="1"/>
</dbReference>
<evidence type="ECO:0000313" key="10">
    <source>
        <dbReference type="Proteomes" id="UP000321901"/>
    </source>
</evidence>
<evidence type="ECO:0000256" key="5">
    <source>
        <dbReference type="ARBA" id="ARBA00023239"/>
    </source>
</evidence>
<dbReference type="PANTHER" id="PTHR43814">
    <property type="entry name" value="ARGININOSUCCINATE LYASE"/>
    <property type="match status" value="1"/>
</dbReference>
<dbReference type="Pfam" id="PF14698">
    <property type="entry name" value="ASL_C2"/>
    <property type="match status" value="1"/>
</dbReference>
<keyword evidence="5 6" id="KW-0456">Lyase</keyword>
<dbReference type="InterPro" id="IPR022761">
    <property type="entry name" value="Fumarate_lyase_N"/>
</dbReference>
<keyword evidence="6" id="KW-0963">Cytoplasm</keyword>
<gene>
    <name evidence="6 9" type="primary">argH</name>
    <name evidence="9" type="ORF">SLU01_22320</name>
</gene>
<dbReference type="EMBL" id="BJYL01000029">
    <property type="protein sequence ID" value="GEN83920.1"/>
    <property type="molecule type" value="Genomic_DNA"/>
</dbReference>
<keyword evidence="10" id="KW-1185">Reference proteome</keyword>
<feature type="domain" description="Argininosuccinate lyase C-terminal" evidence="8">
    <location>
        <begin position="362"/>
        <end position="429"/>
    </location>
</feature>
<dbReference type="FunFam" id="1.10.275.10:FF:000002">
    <property type="entry name" value="Argininosuccinate lyase"/>
    <property type="match status" value="1"/>
</dbReference>
<dbReference type="RefSeq" id="WP_147058299.1">
    <property type="nucleotide sequence ID" value="NZ_BJYL01000029.1"/>
</dbReference>
<dbReference type="Gene3D" id="1.10.40.30">
    <property type="entry name" value="Fumarase/aspartase (C-terminal domain)"/>
    <property type="match status" value="1"/>
</dbReference>
<dbReference type="InterPro" id="IPR024083">
    <property type="entry name" value="Fumarase/histidase_N"/>
</dbReference>
<keyword evidence="4 6" id="KW-0028">Amino-acid biosynthesis</keyword>
<dbReference type="Gene3D" id="1.20.200.10">
    <property type="entry name" value="Fumarase/aspartase (Central domain)"/>
    <property type="match status" value="1"/>
</dbReference>
<dbReference type="InterPro" id="IPR020557">
    <property type="entry name" value="Fumarate_lyase_CS"/>
</dbReference>
<dbReference type="PRINTS" id="PR00145">
    <property type="entry name" value="ARGSUCLYASE"/>
</dbReference>